<proteinExistence type="predicted"/>
<dbReference type="AlphaFoldDB" id="A0AAQ4ERU3"/>
<reference evidence="2 3" key="1">
    <citation type="journal article" date="2023" name="Arcadia Sci">
        <title>De novo assembly of a long-read Amblyomma americanum tick genome.</title>
        <authorList>
            <person name="Chou S."/>
            <person name="Poskanzer K.E."/>
            <person name="Rollins M."/>
            <person name="Thuy-Boun P.S."/>
        </authorList>
    </citation>
    <scope>NUCLEOTIDE SEQUENCE [LARGE SCALE GENOMIC DNA]</scope>
    <source>
        <strain evidence="2">F_SG_1</strain>
        <tissue evidence="2">Salivary glands</tissue>
    </source>
</reference>
<gene>
    <name evidence="2" type="ORF">V5799_029423</name>
</gene>
<dbReference type="PROSITE" id="PS50186">
    <property type="entry name" value="DEP"/>
    <property type="match status" value="1"/>
</dbReference>
<feature type="domain" description="DEP" evidence="1">
    <location>
        <begin position="22"/>
        <end position="105"/>
    </location>
</feature>
<dbReference type="PANTHER" id="PTHR16206:SF4">
    <property type="entry name" value="PROTEIN LET-99"/>
    <property type="match status" value="1"/>
</dbReference>
<dbReference type="SUPFAM" id="SSF46785">
    <property type="entry name" value="Winged helix' DNA-binding domain"/>
    <property type="match status" value="1"/>
</dbReference>
<protein>
    <recommendedName>
        <fullName evidence="1">DEP domain-containing protein</fullName>
    </recommendedName>
</protein>
<organism evidence="2 3">
    <name type="scientific">Amblyomma americanum</name>
    <name type="common">Lone star tick</name>
    <dbReference type="NCBI Taxonomy" id="6943"/>
    <lineage>
        <taxon>Eukaryota</taxon>
        <taxon>Metazoa</taxon>
        <taxon>Ecdysozoa</taxon>
        <taxon>Arthropoda</taxon>
        <taxon>Chelicerata</taxon>
        <taxon>Arachnida</taxon>
        <taxon>Acari</taxon>
        <taxon>Parasitiformes</taxon>
        <taxon>Ixodida</taxon>
        <taxon>Ixodoidea</taxon>
        <taxon>Ixodidae</taxon>
        <taxon>Amblyomminae</taxon>
        <taxon>Amblyomma</taxon>
    </lineage>
</organism>
<dbReference type="InterPro" id="IPR008936">
    <property type="entry name" value="Rho_GTPase_activation_prot"/>
</dbReference>
<sequence>MGDSRDRQYRATRLWNSVIRSFREGMPRGKHRRHMRTFDNCFVASEAISWLHEHLKSDPDFGPGVTRSQTLQLLQKFLENRVIEAVRSSKHKIIQDDKQLYRFTVYSPAKTPPSSKLLRKAGSGRTPLLARENQPNFPPEAHRVSAKALASWFGNKPDNNRPLAADVVRGISNDETEQDAGLVTREEIQHIWESVVMARLRCLVGEEATDEILDSFHVSGADILHNMYRLSRNGVVILLDKSDDLPKWIINAMKCLIHWPRASGAGSCLPNYPGFELDVLKVVGEFFTGLGTAFVPHHVLRLFYHAFGPLIERCAPSEEPPSPDASVENLLHSMSILAQPVEAAEKAQIEKPGLQPSVSGRRLVFRTDFESAEPVTTLVDTVGPVERAFTLSAETASTISSCSGGGGGFARPLSPTYSDSYRDFYNTGHGLADFNSGFDSDKKPVGRLPRSSSVEDLRDARHFACATVSAPKEALVRSTALLNVSGFSTLRQIKREQEAKKNIQPGEGYVNLGYGSSGSLNADWQVASQRSAGSVSYTNVPVHLGAQPYSCGGFVPDNTVTCLRYAKSKPSCESLPALAHPIPAESGKAAGPFYASISSLRTKENAELLRQAVKAMQVASLLLPPCRRRYLHLLLRFIYKTSKNEALTLSHAHSNMDLLLNAFACVLLSTDGSCLEATPEAARELLAFLVRHCDRIFAPPRELHLEVEARLAILQRERHLRRGGETERLSLQEAGLTYCQQVTREQFEAQKRTHSEQALMDLFDDILRDPRISDKQRSLRMKQFRQNYPAIYSKKTCDENVASTFKRNSRSRATVIGLLRGLRF</sequence>
<dbReference type="Pfam" id="PF00610">
    <property type="entry name" value="DEP"/>
    <property type="match status" value="1"/>
</dbReference>
<dbReference type="PANTHER" id="PTHR16206">
    <property type="entry name" value="DEP DOMAIN-CONTAINING"/>
    <property type="match status" value="1"/>
</dbReference>
<dbReference type="Proteomes" id="UP001321473">
    <property type="component" value="Unassembled WGS sequence"/>
</dbReference>
<dbReference type="EMBL" id="JARKHS020012072">
    <property type="protein sequence ID" value="KAK8777233.1"/>
    <property type="molecule type" value="Genomic_DNA"/>
</dbReference>
<dbReference type="InterPro" id="IPR036390">
    <property type="entry name" value="WH_DNA-bd_sf"/>
</dbReference>
<evidence type="ECO:0000313" key="2">
    <source>
        <dbReference type="EMBL" id="KAK8777233.1"/>
    </source>
</evidence>
<dbReference type="InterPro" id="IPR000591">
    <property type="entry name" value="DEP_dom"/>
</dbReference>
<keyword evidence="3" id="KW-1185">Reference proteome</keyword>
<dbReference type="InterPro" id="IPR036388">
    <property type="entry name" value="WH-like_DNA-bd_sf"/>
</dbReference>
<dbReference type="Gene3D" id="1.10.555.10">
    <property type="entry name" value="Rho GTPase activation protein"/>
    <property type="match status" value="1"/>
</dbReference>
<accession>A0AAQ4ERU3</accession>
<evidence type="ECO:0000259" key="1">
    <source>
        <dbReference type="PROSITE" id="PS50186"/>
    </source>
</evidence>
<dbReference type="Gene3D" id="1.10.10.10">
    <property type="entry name" value="Winged helix-like DNA-binding domain superfamily/Winged helix DNA-binding domain"/>
    <property type="match status" value="1"/>
</dbReference>
<dbReference type="GO" id="GO:0035556">
    <property type="term" value="P:intracellular signal transduction"/>
    <property type="evidence" value="ECO:0007669"/>
    <property type="project" value="InterPro"/>
</dbReference>
<name>A0AAQ4ERU3_AMBAM</name>
<evidence type="ECO:0000313" key="3">
    <source>
        <dbReference type="Proteomes" id="UP001321473"/>
    </source>
</evidence>
<comment type="caution">
    <text evidence="2">The sequence shown here is derived from an EMBL/GenBank/DDBJ whole genome shotgun (WGS) entry which is preliminary data.</text>
</comment>
<dbReference type="SMART" id="SM00049">
    <property type="entry name" value="DEP"/>
    <property type="match status" value="1"/>
</dbReference>